<evidence type="ECO:0000313" key="1">
    <source>
        <dbReference type="EMBL" id="MCI4379317.1"/>
    </source>
</evidence>
<reference evidence="1 2" key="1">
    <citation type="journal article" date="2022" name="bioRxiv">
        <title>An ancient truncated duplication of the anti-Mullerian hormone receptor type 2 gene is a potential conserved master sex determinant in the Pangasiidae catfish family.</title>
        <authorList>
            <person name="Wen M."/>
            <person name="Pan Q."/>
            <person name="Jouanno E."/>
            <person name="Montfort J."/>
            <person name="Zahm M."/>
            <person name="Cabau C."/>
            <person name="Klopp C."/>
            <person name="Iampietro C."/>
            <person name="Roques C."/>
            <person name="Bouchez O."/>
            <person name="Castinel A."/>
            <person name="Donnadieu C."/>
            <person name="Parrinello H."/>
            <person name="Poncet C."/>
            <person name="Belmonte E."/>
            <person name="Gautier V."/>
            <person name="Avarre J.-C."/>
            <person name="Dugue R."/>
            <person name="Gustiano R."/>
            <person name="Ha T.T.T."/>
            <person name="Campet M."/>
            <person name="Sriphairoj K."/>
            <person name="Ribolli J."/>
            <person name="de Almeida F.L."/>
            <person name="Desvignes T."/>
            <person name="Postlethwait J.H."/>
            <person name="Bucao C.F."/>
            <person name="Robinson-Rechavi M."/>
            <person name="Bobe J."/>
            <person name="Herpin A."/>
            <person name="Guiguen Y."/>
        </authorList>
    </citation>
    <scope>NUCLEOTIDE SEQUENCE [LARGE SCALE GENOMIC DNA]</scope>
    <source>
        <strain evidence="1">YG-Dec2019</strain>
    </source>
</reference>
<proteinExistence type="predicted"/>
<organism evidence="1 2">
    <name type="scientific">Pangasianodon gigas</name>
    <name type="common">Mekong giant catfish</name>
    <name type="synonym">Pangasius gigas</name>
    <dbReference type="NCBI Taxonomy" id="30993"/>
    <lineage>
        <taxon>Eukaryota</taxon>
        <taxon>Metazoa</taxon>
        <taxon>Chordata</taxon>
        <taxon>Craniata</taxon>
        <taxon>Vertebrata</taxon>
        <taxon>Euteleostomi</taxon>
        <taxon>Actinopterygii</taxon>
        <taxon>Neopterygii</taxon>
        <taxon>Teleostei</taxon>
        <taxon>Ostariophysi</taxon>
        <taxon>Siluriformes</taxon>
        <taxon>Pangasiidae</taxon>
        <taxon>Pangasianodon</taxon>
    </lineage>
</organism>
<dbReference type="Proteomes" id="UP000829447">
    <property type="component" value="Linkage Group LG6"/>
</dbReference>
<dbReference type="EMBL" id="CM040459">
    <property type="protein sequence ID" value="MCI4379317.1"/>
    <property type="molecule type" value="Genomic_DNA"/>
</dbReference>
<gene>
    <name evidence="1" type="ORF">PGIGA_G00226640</name>
</gene>
<name>A0ACC5WKC1_PANGG</name>
<comment type="caution">
    <text evidence="1">The sequence shown here is derived from an EMBL/GenBank/DDBJ whole genome shotgun (WGS) entry which is preliminary data.</text>
</comment>
<sequence>MRCLPDVYIVSILPGPCLYVCTICKSVLRVCPSGAAGRRACVPATAGSDSHPRASLLVIRVMCCSCKDHVAARQKCELTELVKHT</sequence>
<keyword evidence="2" id="KW-1185">Reference proteome</keyword>
<protein>
    <submittedName>
        <fullName evidence="1">Uncharacterized protein</fullName>
    </submittedName>
</protein>
<evidence type="ECO:0000313" key="2">
    <source>
        <dbReference type="Proteomes" id="UP000829447"/>
    </source>
</evidence>
<accession>A0ACC5WKC1</accession>